<comment type="subcellular location">
    <subcellularLocation>
        <location evidence="1">Membrane</location>
    </subcellularLocation>
</comment>
<reference evidence="6" key="3">
    <citation type="submission" date="2025-09" db="UniProtKB">
        <authorList>
            <consortium name="Ensembl"/>
        </authorList>
    </citation>
    <scope>IDENTIFICATION</scope>
</reference>
<dbReference type="Pfam" id="PF07686">
    <property type="entry name" value="V-set"/>
    <property type="match status" value="1"/>
</dbReference>
<dbReference type="PANTHER" id="PTHR24100">
    <property type="entry name" value="BUTYROPHILIN"/>
    <property type="match status" value="1"/>
</dbReference>
<sequence length="160" mass="18008">RFRSRPVLPVEVEEGAWSALLPFRTTPDLPQDARVVWGYRINDRKYIHVHVSEKKSAQPGEQDDRYRNRTKMNEDPWTTGDCSLTLNDLQQDDSGTYVCVVIRDEVTLRGKTVELKVKGQSSDAGQRSGVSLSSVSSADRSQITYQVLPIREEAEAEAAV</sequence>
<keyword evidence="7" id="KW-1185">Reference proteome</keyword>
<feature type="region of interest" description="Disordered" evidence="4">
    <location>
        <begin position="53"/>
        <end position="78"/>
    </location>
</feature>
<dbReference type="InParanoid" id="A0A673A6W1"/>
<dbReference type="PANTHER" id="PTHR24100:SF151">
    <property type="entry name" value="ICOS LIGAND"/>
    <property type="match status" value="1"/>
</dbReference>
<dbReference type="GO" id="GO:0001817">
    <property type="term" value="P:regulation of cytokine production"/>
    <property type="evidence" value="ECO:0007669"/>
    <property type="project" value="TreeGrafter"/>
</dbReference>
<dbReference type="InterPro" id="IPR050504">
    <property type="entry name" value="IgSF_BTN/MOG"/>
</dbReference>
<dbReference type="GO" id="GO:0005102">
    <property type="term" value="F:signaling receptor binding"/>
    <property type="evidence" value="ECO:0007669"/>
    <property type="project" value="TreeGrafter"/>
</dbReference>
<dbReference type="SMART" id="SM00409">
    <property type="entry name" value="IG"/>
    <property type="match status" value="1"/>
</dbReference>
<reference evidence="6" key="1">
    <citation type="submission" date="2019-06" db="EMBL/GenBank/DDBJ databases">
        <authorList>
            <consortium name="Wellcome Sanger Institute Data Sharing"/>
        </authorList>
    </citation>
    <scope>NUCLEOTIDE SEQUENCE [LARGE SCALE GENOMIC DNA]</scope>
</reference>
<evidence type="ECO:0000259" key="5">
    <source>
        <dbReference type="PROSITE" id="PS50835"/>
    </source>
</evidence>
<dbReference type="Ensembl" id="ENSSORT00005025786.1">
    <property type="protein sequence ID" value="ENSSORP00005025031.1"/>
    <property type="gene ID" value="ENSSORG00005012066.1"/>
</dbReference>
<protein>
    <recommendedName>
        <fullName evidence="5">Ig-like domain-containing protein</fullName>
    </recommendedName>
</protein>
<dbReference type="Gene3D" id="2.60.40.10">
    <property type="entry name" value="Immunoglobulins"/>
    <property type="match status" value="1"/>
</dbReference>
<dbReference type="InterPro" id="IPR013783">
    <property type="entry name" value="Ig-like_fold"/>
</dbReference>
<evidence type="ECO:0000313" key="7">
    <source>
        <dbReference type="Proteomes" id="UP000472271"/>
    </source>
</evidence>
<evidence type="ECO:0000313" key="6">
    <source>
        <dbReference type="Ensembl" id="ENSSORP00005025031.1"/>
    </source>
</evidence>
<evidence type="ECO:0000256" key="3">
    <source>
        <dbReference type="ARBA" id="ARBA00023319"/>
    </source>
</evidence>
<feature type="compositionally biased region" description="Basic and acidic residues" evidence="4">
    <location>
        <begin position="53"/>
        <end position="74"/>
    </location>
</feature>
<dbReference type="SUPFAM" id="SSF48726">
    <property type="entry name" value="Immunoglobulin"/>
    <property type="match status" value="1"/>
</dbReference>
<proteinExistence type="predicted"/>
<organism evidence="6 7">
    <name type="scientific">Sphaeramia orbicularis</name>
    <name type="common">orbiculate cardinalfish</name>
    <dbReference type="NCBI Taxonomy" id="375764"/>
    <lineage>
        <taxon>Eukaryota</taxon>
        <taxon>Metazoa</taxon>
        <taxon>Chordata</taxon>
        <taxon>Craniata</taxon>
        <taxon>Vertebrata</taxon>
        <taxon>Euteleostomi</taxon>
        <taxon>Actinopterygii</taxon>
        <taxon>Neopterygii</taxon>
        <taxon>Teleostei</taxon>
        <taxon>Neoteleostei</taxon>
        <taxon>Acanthomorphata</taxon>
        <taxon>Gobiaria</taxon>
        <taxon>Kurtiformes</taxon>
        <taxon>Apogonoidei</taxon>
        <taxon>Apogonidae</taxon>
        <taxon>Apogoninae</taxon>
        <taxon>Sphaeramia</taxon>
    </lineage>
</organism>
<dbReference type="InterPro" id="IPR007110">
    <property type="entry name" value="Ig-like_dom"/>
</dbReference>
<reference evidence="6" key="2">
    <citation type="submission" date="2025-08" db="UniProtKB">
        <authorList>
            <consortium name="Ensembl"/>
        </authorList>
    </citation>
    <scope>IDENTIFICATION</scope>
</reference>
<dbReference type="InterPro" id="IPR003599">
    <property type="entry name" value="Ig_sub"/>
</dbReference>
<dbReference type="AlphaFoldDB" id="A0A673A6W1"/>
<dbReference type="Proteomes" id="UP000472271">
    <property type="component" value="Chromosome 17"/>
</dbReference>
<dbReference type="GO" id="GO:0009897">
    <property type="term" value="C:external side of plasma membrane"/>
    <property type="evidence" value="ECO:0007669"/>
    <property type="project" value="TreeGrafter"/>
</dbReference>
<dbReference type="InterPro" id="IPR013106">
    <property type="entry name" value="Ig_V-set"/>
</dbReference>
<evidence type="ECO:0000256" key="4">
    <source>
        <dbReference type="SAM" id="MobiDB-lite"/>
    </source>
</evidence>
<feature type="domain" description="Ig-like" evidence="5">
    <location>
        <begin position="1"/>
        <end position="109"/>
    </location>
</feature>
<keyword evidence="3" id="KW-0393">Immunoglobulin domain</keyword>
<dbReference type="InterPro" id="IPR036179">
    <property type="entry name" value="Ig-like_dom_sf"/>
</dbReference>
<accession>A0A673A6W1</accession>
<evidence type="ECO:0000256" key="1">
    <source>
        <dbReference type="ARBA" id="ARBA00004370"/>
    </source>
</evidence>
<dbReference type="GO" id="GO:0050852">
    <property type="term" value="P:T cell receptor signaling pathway"/>
    <property type="evidence" value="ECO:0007669"/>
    <property type="project" value="TreeGrafter"/>
</dbReference>
<evidence type="ECO:0000256" key="2">
    <source>
        <dbReference type="ARBA" id="ARBA00023136"/>
    </source>
</evidence>
<name>A0A673A6W1_9TELE</name>
<keyword evidence="2" id="KW-0472">Membrane</keyword>
<dbReference type="PROSITE" id="PS50835">
    <property type="entry name" value="IG_LIKE"/>
    <property type="match status" value="1"/>
</dbReference>